<dbReference type="AlphaFoldDB" id="A0A1B8HM78"/>
<evidence type="ECO:0000313" key="1">
    <source>
        <dbReference type="EMBL" id="OBU10523.1"/>
    </source>
</evidence>
<organism evidence="1 2">
    <name type="scientific">Morganella psychrotolerans</name>
    <dbReference type="NCBI Taxonomy" id="368603"/>
    <lineage>
        <taxon>Bacteria</taxon>
        <taxon>Pseudomonadati</taxon>
        <taxon>Pseudomonadota</taxon>
        <taxon>Gammaproteobacteria</taxon>
        <taxon>Enterobacterales</taxon>
        <taxon>Morganellaceae</taxon>
        <taxon>Morganella</taxon>
    </lineage>
</organism>
<dbReference type="EMBL" id="LZEX01000003">
    <property type="protein sequence ID" value="OBU10523.1"/>
    <property type="molecule type" value="Genomic_DNA"/>
</dbReference>
<comment type="caution">
    <text evidence="1">The sequence shown here is derived from an EMBL/GenBank/DDBJ whole genome shotgun (WGS) entry which is preliminary data.</text>
</comment>
<gene>
    <name evidence="1" type="ORF">AYY17_15355</name>
</gene>
<protein>
    <submittedName>
        <fullName evidence="1">Uncharacterized protein</fullName>
    </submittedName>
</protein>
<sequence length="266" mass="29440">MISTRRITYLKPYKTKVLNMKKILTASLITLVMAMTGCASKPEPMPVDVNPSEALQFARAMNLFKITDAGDDYLIYNRLTEDGRALPLVTPVKAGDLGETKHTDGGLTEVALGLAINDPFSAIVGFVTDKKPRPEGDGLARIASWSDKDQEAEWKDVYADYKPAMMRMDGYNDYKGCKDQSWTFLANLSMSDTSHLPKPPKMANPGKYKAAAVSSCFYYLSAKKSNLTHFKALSAKLGDKRAVFVPGSQEHAPFVFYNGQALEFRK</sequence>
<reference evidence="1 2" key="1">
    <citation type="submission" date="2016-06" db="EMBL/GenBank/DDBJ databases">
        <authorList>
            <person name="Kjaerup R.B."/>
            <person name="Dalgaard T.S."/>
            <person name="Juul-Madsen H.R."/>
        </authorList>
    </citation>
    <scope>NUCLEOTIDE SEQUENCE [LARGE SCALE GENOMIC DNA]</scope>
    <source>
        <strain evidence="1 2">GCSL-Mp3</strain>
    </source>
</reference>
<accession>A0A1B8HM78</accession>
<dbReference type="Proteomes" id="UP000092247">
    <property type="component" value="Unassembled WGS sequence"/>
</dbReference>
<evidence type="ECO:0000313" key="2">
    <source>
        <dbReference type="Proteomes" id="UP000092247"/>
    </source>
</evidence>
<proteinExistence type="predicted"/>
<name>A0A1B8HM78_9GAMM</name>